<organism evidence="1">
    <name type="scientific">Medicago truncatula</name>
    <name type="common">Barrel medic</name>
    <name type="synonym">Medicago tribuloides</name>
    <dbReference type="NCBI Taxonomy" id="3880"/>
    <lineage>
        <taxon>Eukaryota</taxon>
        <taxon>Viridiplantae</taxon>
        <taxon>Streptophyta</taxon>
        <taxon>Embryophyta</taxon>
        <taxon>Tracheophyta</taxon>
        <taxon>Spermatophyta</taxon>
        <taxon>Magnoliopsida</taxon>
        <taxon>eudicotyledons</taxon>
        <taxon>Gunneridae</taxon>
        <taxon>Pentapetalae</taxon>
        <taxon>rosids</taxon>
        <taxon>fabids</taxon>
        <taxon>Fabales</taxon>
        <taxon>Fabaceae</taxon>
        <taxon>Papilionoideae</taxon>
        <taxon>50 kb inversion clade</taxon>
        <taxon>NPAAA clade</taxon>
        <taxon>Hologalegina</taxon>
        <taxon>IRL clade</taxon>
        <taxon>Trifolieae</taxon>
        <taxon>Medicago</taxon>
    </lineage>
</organism>
<name>I3SN86_MEDTR</name>
<evidence type="ECO:0000313" key="1">
    <source>
        <dbReference type="EMBL" id="AFK41728.1"/>
    </source>
</evidence>
<protein>
    <submittedName>
        <fullName evidence="1">Uncharacterized protein</fullName>
    </submittedName>
</protein>
<accession>I3SN86</accession>
<sequence length="131" mass="15513">MPPKNISNNKILTFNNPITNNSLDLLLFYKDSNPSTFTLTNRIDPNKNNLNNINNFKRTKMKSMFLNLLDLLLFYKDSNPLTFIVTYLHNPSLQSSHPTTVTTFSLMKLINNTWKLRKQRRNVRKMMFWDI</sequence>
<reference evidence="1" key="1">
    <citation type="submission" date="2012-05" db="EMBL/GenBank/DDBJ databases">
        <authorList>
            <person name="Krishnakumar V."/>
            <person name="Cheung F."/>
            <person name="Xiao Y."/>
            <person name="Chan A."/>
            <person name="Moskal W.A."/>
            <person name="Town C.D."/>
        </authorList>
    </citation>
    <scope>NUCLEOTIDE SEQUENCE</scope>
</reference>
<proteinExistence type="evidence at transcript level"/>
<dbReference type="AlphaFoldDB" id="I3SN86"/>
<dbReference type="EMBL" id="BT141934">
    <property type="protein sequence ID" value="AFK41728.1"/>
    <property type="molecule type" value="mRNA"/>
</dbReference>